<evidence type="ECO:0000256" key="3">
    <source>
        <dbReference type="ARBA" id="ARBA00022777"/>
    </source>
</evidence>
<accession>A0A1I2Q9J2</accession>
<dbReference type="CDD" id="cd07802">
    <property type="entry name" value="ASKHA_NBD_FGGY_EcLyxK-like"/>
    <property type="match status" value="1"/>
</dbReference>
<sequence>MTVTRAGGAAGAGAVGAAGAADLLLGVDAGQTVTKACVFDREGRELGAGSARVRVHSPRPGWVERDLDEVWAATVDAIGAALTAAGVSGARVGAVGIVGHNDGLYLLDEAGRPVRPAVTAMDTRAHDVLRDWRAGPVWARALELTGQVPYAGSPSTLLAWFARHDPQVLDRTRWVLFCKDWLRYRLTGAIATDPSEASCAFTSVRTQDYAPQVLDLYGLDSLGGLRDRLPPLLPSAGIAGEVSAAGAAATGLAAGTPVVTGAHDVDGTAVGLGAVEPGLLSLVAGTFSINQVVSTDVVVDERWQARTFVEPGRWLAMSTSASSATNLDWWRTAFGVPGTDEGYATLEREAAGALSGPSQLIYHPFLYGSPYGETASAAFLGVRGWHTRGDLVRGLLEGVVLGHRVHVDALRERFALSDVARLSGGAARSAVWSQMFADALDLEVEVAAGTEQGARGAALLAALGVGWYSSLAETAQTARIVRRHVPDPARREVLADAYRRFVAVAGALGPWWDDQHAASRD</sequence>
<keyword evidence="3 7" id="KW-0418">Kinase</keyword>
<dbReference type="Proteomes" id="UP000199052">
    <property type="component" value="Unassembled WGS sequence"/>
</dbReference>
<reference evidence="6 9" key="2">
    <citation type="submission" date="2020-07" db="EMBL/GenBank/DDBJ databases">
        <title>Sequencing the genomes of 1000 actinobacteria strains.</title>
        <authorList>
            <person name="Klenk H.-P."/>
        </authorList>
    </citation>
    <scope>NUCLEOTIDE SEQUENCE [LARGE SCALE GENOMIC DNA]</scope>
    <source>
        <strain evidence="6 9">DSM 45117</strain>
    </source>
</reference>
<evidence type="ECO:0000313" key="8">
    <source>
        <dbReference type="Proteomes" id="UP000199052"/>
    </source>
</evidence>
<dbReference type="EMBL" id="JACBZA010000001">
    <property type="protein sequence ID" value="NYH83367.1"/>
    <property type="molecule type" value="Genomic_DNA"/>
</dbReference>
<dbReference type="PANTHER" id="PTHR43095">
    <property type="entry name" value="SUGAR KINASE"/>
    <property type="match status" value="1"/>
</dbReference>
<protein>
    <submittedName>
        <fullName evidence="7">L-xylulokinase</fullName>
        <ecNumber evidence="6">2.7.1.53</ecNumber>
    </submittedName>
</protein>
<dbReference type="Pfam" id="PF02782">
    <property type="entry name" value="FGGY_C"/>
    <property type="match status" value="1"/>
</dbReference>
<dbReference type="Pfam" id="PF00370">
    <property type="entry name" value="FGGY_N"/>
    <property type="match status" value="1"/>
</dbReference>
<dbReference type="Gene3D" id="3.30.420.40">
    <property type="match status" value="2"/>
</dbReference>
<dbReference type="InterPro" id="IPR018485">
    <property type="entry name" value="FGGY_C"/>
</dbReference>
<evidence type="ECO:0000259" key="4">
    <source>
        <dbReference type="Pfam" id="PF00370"/>
    </source>
</evidence>
<dbReference type="AlphaFoldDB" id="A0A1I2Q9J2"/>
<reference evidence="7 8" key="1">
    <citation type="submission" date="2016-10" db="EMBL/GenBank/DDBJ databases">
        <authorList>
            <person name="de Groot N.N."/>
        </authorList>
    </citation>
    <scope>NUCLEOTIDE SEQUENCE [LARGE SCALE GENOMIC DNA]</scope>
    <source>
        <strain evidence="7 8">CPCC 202808</strain>
    </source>
</reference>
<dbReference type="InterPro" id="IPR018484">
    <property type="entry name" value="FGGY_N"/>
</dbReference>
<evidence type="ECO:0000256" key="1">
    <source>
        <dbReference type="ARBA" id="ARBA00009156"/>
    </source>
</evidence>
<keyword evidence="2 6" id="KW-0808">Transferase</keyword>
<evidence type="ECO:0000313" key="7">
    <source>
        <dbReference type="EMBL" id="SFG22947.1"/>
    </source>
</evidence>
<dbReference type="PIRSF" id="PIRSF000538">
    <property type="entry name" value="GlpK"/>
    <property type="match status" value="1"/>
</dbReference>
<dbReference type="InterPro" id="IPR000577">
    <property type="entry name" value="Carb_kinase_FGGY"/>
</dbReference>
<dbReference type="STRING" id="504797.SAMN05421678_104385"/>
<dbReference type="EMBL" id="FOOI01000004">
    <property type="protein sequence ID" value="SFG22947.1"/>
    <property type="molecule type" value="Genomic_DNA"/>
</dbReference>
<dbReference type="PANTHER" id="PTHR43095:SF3">
    <property type="entry name" value="L-XYLULOSE_3-KETO-L-GULONATE KINASE"/>
    <property type="match status" value="1"/>
</dbReference>
<evidence type="ECO:0000259" key="5">
    <source>
        <dbReference type="Pfam" id="PF02782"/>
    </source>
</evidence>
<gene>
    <name evidence="6" type="ORF">FHR37_002218</name>
    <name evidence="7" type="ORF">SAMN05421678_104385</name>
</gene>
<feature type="domain" description="Carbohydrate kinase FGGY C-terminal" evidence="5">
    <location>
        <begin position="282"/>
        <end position="463"/>
    </location>
</feature>
<dbReference type="RefSeq" id="WP_237768706.1">
    <property type="nucleotide sequence ID" value="NZ_FOOI01000004.1"/>
</dbReference>
<evidence type="ECO:0000313" key="6">
    <source>
        <dbReference type="EMBL" id="NYH83367.1"/>
    </source>
</evidence>
<dbReference type="EC" id="2.7.1.53" evidence="6"/>
<keyword evidence="9" id="KW-1185">Reference proteome</keyword>
<name>A0A1I2Q9J2_9ACTN</name>
<dbReference type="InterPro" id="IPR050406">
    <property type="entry name" value="FGGY_Carb_Kinase"/>
</dbReference>
<dbReference type="InterPro" id="IPR043129">
    <property type="entry name" value="ATPase_NBD"/>
</dbReference>
<dbReference type="SUPFAM" id="SSF53067">
    <property type="entry name" value="Actin-like ATPase domain"/>
    <property type="match status" value="2"/>
</dbReference>
<organism evidence="7 8">
    <name type="scientific">Actinopolymorpha cephalotaxi</name>
    <dbReference type="NCBI Taxonomy" id="504797"/>
    <lineage>
        <taxon>Bacteria</taxon>
        <taxon>Bacillati</taxon>
        <taxon>Actinomycetota</taxon>
        <taxon>Actinomycetes</taxon>
        <taxon>Propionibacteriales</taxon>
        <taxon>Actinopolymorphaceae</taxon>
        <taxon>Actinopolymorpha</taxon>
    </lineage>
</organism>
<evidence type="ECO:0000313" key="9">
    <source>
        <dbReference type="Proteomes" id="UP000533017"/>
    </source>
</evidence>
<dbReference type="GO" id="GO:0008744">
    <property type="term" value="F:L-xylulokinase activity"/>
    <property type="evidence" value="ECO:0007669"/>
    <property type="project" value="UniProtKB-EC"/>
</dbReference>
<proteinExistence type="inferred from homology"/>
<dbReference type="Proteomes" id="UP000533017">
    <property type="component" value="Unassembled WGS sequence"/>
</dbReference>
<feature type="domain" description="Carbohydrate kinase FGGY N-terminal" evidence="4">
    <location>
        <begin position="24"/>
        <end position="271"/>
    </location>
</feature>
<evidence type="ECO:0000256" key="2">
    <source>
        <dbReference type="ARBA" id="ARBA00022679"/>
    </source>
</evidence>
<comment type="similarity">
    <text evidence="1">Belongs to the FGGY kinase family.</text>
</comment>